<proteinExistence type="predicted"/>
<dbReference type="AlphaFoldDB" id="A0A385TIW6"/>
<keyword evidence="3" id="KW-1185">Reference proteome</keyword>
<dbReference type="Proteomes" id="UP000266552">
    <property type="component" value="Chromosome"/>
</dbReference>
<dbReference type="PANTHER" id="PTHR43383">
    <property type="entry name" value="NODULIN 6"/>
    <property type="match status" value="1"/>
</dbReference>
<gene>
    <name evidence="2" type="ORF">D5F53_09870</name>
</gene>
<dbReference type="KEGG" id="plw:D5F53_09870"/>
<organism evidence="2 3">
    <name type="scientific">Paenibacillus lautus</name>
    <name type="common">Bacillus lautus</name>
    <dbReference type="NCBI Taxonomy" id="1401"/>
    <lineage>
        <taxon>Bacteria</taxon>
        <taxon>Bacillati</taxon>
        <taxon>Bacillota</taxon>
        <taxon>Bacilli</taxon>
        <taxon>Bacillales</taxon>
        <taxon>Paenibacillaceae</taxon>
        <taxon>Paenibacillus</taxon>
    </lineage>
</organism>
<accession>A0A385TIW6</accession>
<sequence length="416" mass="47397">MNSLQEYVQQIRIIDGHEHLATPAIRKRDNTGIFGLLHYLDSDLITAGMPRDILSPRSKTSDEEKAAAFLTYWDRTSNTTYARMLKTALEDLYGFRDWSVQGILELDGKVKAASANDDWYRKVLNEQSGIEVAFTLIQTTVMNTELLRPIMFLDFAFKLRTLKDIQAVERSAVVTVHTLEDYLNAVDSLLYRYVQEGMVATKLGHAYWRSLACGKPTRFEAEQAFNRMMVGSLDEPLSQADCLPLQDYLIHFIVRRSVAYELPIQIHTGHHETSVSGNGNIITNSRVTGLLPLLLEYPESKFVLLHCGLPYQNEYLSLAKNFPNVYADFTWVYIISPTAAKQILSQMIEMVPGTKIQGFGGDYNFVEGTYAHQKLARQIAADVLQEKVREGSLNEREAMTFADRIFRDNLIELYRL</sequence>
<dbReference type="Gene3D" id="1.10.2020.10">
    <property type="entry name" value="uronate isomerase, domain 2, chain A"/>
    <property type="match status" value="1"/>
</dbReference>
<dbReference type="SUPFAM" id="SSF51556">
    <property type="entry name" value="Metallo-dependent hydrolases"/>
    <property type="match status" value="1"/>
</dbReference>
<dbReference type="Pfam" id="PF04909">
    <property type="entry name" value="Amidohydro_2"/>
    <property type="match status" value="1"/>
</dbReference>
<dbReference type="InterPro" id="IPR032466">
    <property type="entry name" value="Metal_Hydrolase"/>
</dbReference>
<evidence type="ECO:0000313" key="2">
    <source>
        <dbReference type="EMBL" id="AYB43576.1"/>
    </source>
</evidence>
<protein>
    <recommendedName>
        <fullName evidence="1">Amidohydrolase-related domain-containing protein</fullName>
    </recommendedName>
</protein>
<feature type="domain" description="Amidohydrolase-related" evidence="1">
    <location>
        <begin position="253"/>
        <end position="389"/>
    </location>
</feature>
<dbReference type="Gene3D" id="3.20.20.140">
    <property type="entry name" value="Metal-dependent hydrolases"/>
    <property type="match status" value="1"/>
</dbReference>
<dbReference type="PANTHER" id="PTHR43383:SF2">
    <property type="entry name" value="AMIDOHYDROLASE 2 FAMILY PROTEIN"/>
    <property type="match status" value="1"/>
</dbReference>
<dbReference type="GO" id="GO:0016787">
    <property type="term" value="F:hydrolase activity"/>
    <property type="evidence" value="ECO:0007669"/>
    <property type="project" value="InterPro"/>
</dbReference>
<dbReference type="EMBL" id="CP032412">
    <property type="protein sequence ID" value="AYB43576.1"/>
    <property type="molecule type" value="Genomic_DNA"/>
</dbReference>
<name>A0A385TIW6_PAELA</name>
<reference evidence="2 3" key="1">
    <citation type="submission" date="2018-09" db="EMBL/GenBank/DDBJ databases">
        <title>Genome Sequence of Paenibacillus lautus Strain E7593-69, Azo Dye-Degrading Bacteria, Isolated from Commercial Tattoo Inks.</title>
        <authorList>
            <person name="Nho S.W."/>
            <person name="Kim S.-J."/>
            <person name="Kweon O."/>
            <person name="Cerniglia C.E."/>
        </authorList>
    </citation>
    <scope>NUCLEOTIDE SEQUENCE [LARGE SCALE GENOMIC DNA]</scope>
    <source>
        <strain evidence="2 3">E7593-69</strain>
    </source>
</reference>
<evidence type="ECO:0000313" key="3">
    <source>
        <dbReference type="Proteomes" id="UP000266552"/>
    </source>
</evidence>
<dbReference type="InterPro" id="IPR006680">
    <property type="entry name" value="Amidohydro-rel"/>
</dbReference>
<dbReference type="RefSeq" id="WP_119847530.1">
    <property type="nucleotide sequence ID" value="NZ_CP032412.1"/>
</dbReference>
<evidence type="ECO:0000259" key="1">
    <source>
        <dbReference type="Pfam" id="PF04909"/>
    </source>
</evidence>